<keyword evidence="13" id="KW-1185">Reference proteome</keyword>
<dbReference type="PANTHER" id="PTHR12428:SF65">
    <property type="entry name" value="CYTOCHROME C OXIDASE ASSEMBLY PROTEIN COX18, MITOCHONDRIAL"/>
    <property type="match status" value="1"/>
</dbReference>
<keyword evidence="7 10" id="KW-0472">Membrane</keyword>
<sequence>MFQTLLVNPFLQAIHGIAVLFNDNYGISIIVITLIIRLVLMPFMLKQYKNQQLLKSKIESIKPEMDKIQEKIKNSKDKEEQQKFQQEIFALYRQHGVNPLNMGCLPLLIQMPILMGLYYAIRGSHEIATHSFLWFSLGQPNLGITLIAGIVYYIQIKVTQHSLPEQQQKQMKIMGLLSPIMIIIFSINSPAALPLYWAVGGIFLVFQSFLSRKIYNPDRSMKDLGNEIG</sequence>
<dbReference type="GeneID" id="89470921"/>
<evidence type="ECO:0000256" key="8">
    <source>
        <dbReference type="ARBA" id="ARBA00023186"/>
    </source>
</evidence>
<evidence type="ECO:0000256" key="9">
    <source>
        <dbReference type="RuleBase" id="RU003945"/>
    </source>
</evidence>
<comment type="subcellular location">
    <subcellularLocation>
        <location evidence="1">Cell membrane</location>
        <topology evidence="1">Multi-pass membrane protein</topology>
    </subcellularLocation>
    <subcellularLocation>
        <location evidence="9">Membrane</location>
        <topology evidence="9">Multi-pass membrane protein</topology>
    </subcellularLocation>
</comment>
<evidence type="ECO:0000256" key="7">
    <source>
        <dbReference type="ARBA" id="ARBA00023136"/>
    </source>
</evidence>
<dbReference type="NCBIfam" id="TIGR03592">
    <property type="entry name" value="yidC_oxa1_cterm"/>
    <property type="match status" value="1"/>
</dbReference>
<comment type="similarity">
    <text evidence="9">Belongs to the OXA1/ALB3/YidC family.</text>
</comment>
<organism evidence="12 13">
    <name type="scientific">Schinkia azotoformans LMG 9581</name>
    <dbReference type="NCBI Taxonomy" id="1131731"/>
    <lineage>
        <taxon>Bacteria</taxon>
        <taxon>Bacillati</taxon>
        <taxon>Bacillota</taxon>
        <taxon>Bacilli</taxon>
        <taxon>Bacillales</taxon>
        <taxon>Bacillaceae</taxon>
        <taxon>Calidifontibacillus/Schinkia group</taxon>
        <taxon>Schinkia</taxon>
    </lineage>
</organism>
<feature type="transmembrane region" description="Helical" evidence="10">
    <location>
        <begin position="173"/>
        <end position="189"/>
    </location>
</feature>
<dbReference type="Pfam" id="PF02096">
    <property type="entry name" value="60KD_IMP"/>
    <property type="match status" value="1"/>
</dbReference>
<dbReference type="AlphaFoldDB" id="K6DCR8"/>
<feature type="domain" description="Membrane insertase YidC/Oxa/ALB C-terminal" evidence="11">
    <location>
        <begin position="25"/>
        <end position="211"/>
    </location>
</feature>
<reference evidence="12 13" key="1">
    <citation type="journal article" date="2012" name="Front. Microbiol.">
        <title>Redundancy and modularity in membrane-associated dissimilatory nitrate reduction in Bacillus.</title>
        <authorList>
            <person name="Heylen K."/>
            <person name="Keltjens J."/>
        </authorList>
    </citation>
    <scope>NUCLEOTIDE SEQUENCE [LARGE SCALE GENOMIC DNA]</scope>
    <source>
        <strain evidence="12 13">LMG 9581</strain>
    </source>
</reference>
<dbReference type="CDD" id="cd20070">
    <property type="entry name" value="5TM_YidC_Alb3"/>
    <property type="match status" value="1"/>
</dbReference>
<dbReference type="InterPro" id="IPR047196">
    <property type="entry name" value="YidC_ALB_C"/>
</dbReference>
<keyword evidence="4 9" id="KW-0812">Transmembrane</keyword>
<evidence type="ECO:0000256" key="4">
    <source>
        <dbReference type="ARBA" id="ARBA00022692"/>
    </source>
</evidence>
<comment type="caution">
    <text evidence="12">The sequence shown here is derived from an EMBL/GenBank/DDBJ whole genome shotgun (WGS) entry which is preliminary data.</text>
</comment>
<feature type="transmembrane region" description="Helical" evidence="10">
    <location>
        <begin position="100"/>
        <end position="121"/>
    </location>
</feature>
<evidence type="ECO:0000313" key="12">
    <source>
        <dbReference type="EMBL" id="EKN66079.1"/>
    </source>
</evidence>
<evidence type="ECO:0000256" key="1">
    <source>
        <dbReference type="ARBA" id="ARBA00004651"/>
    </source>
</evidence>
<accession>K6DCR8</accession>
<keyword evidence="3" id="KW-1003">Cell membrane</keyword>
<dbReference type="EMBL" id="AJLR01000093">
    <property type="protein sequence ID" value="EKN66079.1"/>
    <property type="molecule type" value="Genomic_DNA"/>
</dbReference>
<evidence type="ECO:0000256" key="3">
    <source>
        <dbReference type="ARBA" id="ARBA00022475"/>
    </source>
</evidence>
<dbReference type="PATRIC" id="fig|1131731.3.peg.2350"/>
<name>K6DCR8_SCHAZ</name>
<dbReference type="RefSeq" id="WP_003331625.1">
    <property type="nucleotide sequence ID" value="NZ_AJLR01000093.1"/>
</dbReference>
<keyword evidence="6 10" id="KW-1133">Transmembrane helix</keyword>
<dbReference type="Proteomes" id="UP000006315">
    <property type="component" value="Unassembled WGS sequence"/>
</dbReference>
<dbReference type="InterPro" id="IPR028055">
    <property type="entry name" value="YidC/Oxa/ALB_C"/>
</dbReference>
<evidence type="ECO:0000256" key="6">
    <source>
        <dbReference type="ARBA" id="ARBA00022989"/>
    </source>
</evidence>
<dbReference type="STRING" id="1131731.BAZO_11399"/>
<evidence type="ECO:0000256" key="5">
    <source>
        <dbReference type="ARBA" id="ARBA00022927"/>
    </source>
</evidence>
<evidence type="ECO:0000259" key="11">
    <source>
        <dbReference type="Pfam" id="PF02096"/>
    </source>
</evidence>
<dbReference type="PANTHER" id="PTHR12428">
    <property type="entry name" value="OXA1"/>
    <property type="match status" value="1"/>
</dbReference>
<proteinExistence type="inferred from homology"/>
<feature type="transmembrane region" description="Helical" evidence="10">
    <location>
        <begin position="25"/>
        <end position="45"/>
    </location>
</feature>
<evidence type="ECO:0000313" key="13">
    <source>
        <dbReference type="Proteomes" id="UP000006315"/>
    </source>
</evidence>
<dbReference type="GO" id="GO:0005886">
    <property type="term" value="C:plasma membrane"/>
    <property type="evidence" value="ECO:0007669"/>
    <property type="project" value="UniProtKB-SubCell"/>
</dbReference>
<dbReference type="GO" id="GO:0032977">
    <property type="term" value="F:membrane insertase activity"/>
    <property type="evidence" value="ECO:0007669"/>
    <property type="project" value="InterPro"/>
</dbReference>
<dbReference type="PRINTS" id="PR00701">
    <property type="entry name" value="60KDINNERMP"/>
</dbReference>
<keyword evidence="8" id="KW-0143">Chaperone</keyword>
<evidence type="ECO:0000256" key="2">
    <source>
        <dbReference type="ARBA" id="ARBA00022448"/>
    </source>
</evidence>
<dbReference type="InterPro" id="IPR001708">
    <property type="entry name" value="YidC/ALB3/OXA1/COX18"/>
</dbReference>
<evidence type="ECO:0000256" key="10">
    <source>
        <dbReference type="SAM" id="Phobius"/>
    </source>
</evidence>
<protein>
    <submittedName>
        <fullName evidence="12">YidC/Oxa1 family membrane protein insertase</fullName>
    </submittedName>
</protein>
<keyword evidence="2" id="KW-0813">Transport</keyword>
<feature type="transmembrane region" description="Helical" evidence="10">
    <location>
        <begin position="133"/>
        <end position="153"/>
    </location>
</feature>
<dbReference type="GO" id="GO:0015031">
    <property type="term" value="P:protein transport"/>
    <property type="evidence" value="ECO:0007669"/>
    <property type="project" value="UniProtKB-KW"/>
</dbReference>
<dbReference type="GO" id="GO:0051205">
    <property type="term" value="P:protein insertion into membrane"/>
    <property type="evidence" value="ECO:0007669"/>
    <property type="project" value="TreeGrafter"/>
</dbReference>
<gene>
    <name evidence="12" type="ORF">BAZO_11399</name>
</gene>
<keyword evidence="5" id="KW-0653">Protein transport</keyword>